<dbReference type="Pfam" id="PF09700">
    <property type="entry name" value="Cas_Cmr3"/>
    <property type="match status" value="1"/>
</dbReference>
<dbReference type="eggNOG" id="COG0451">
    <property type="taxonomic scope" value="Bacteria"/>
</dbReference>
<dbReference type="InterPro" id="IPR001509">
    <property type="entry name" value="Epimerase_deHydtase"/>
</dbReference>
<reference evidence="3 4" key="1">
    <citation type="journal article" date="2014" name="Genome Announc.">
        <title>Draft Genome Sequence of the Antitrypanosomally Active Sponge-Associated Bacterium Actinokineospora sp. Strain EG49.</title>
        <authorList>
            <person name="Harjes J."/>
            <person name="Ryu T."/>
            <person name="Abdelmohsen U.R."/>
            <person name="Moitinho-Silva L."/>
            <person name="Horn H."/>
            <person name="Ravasi T."/>
            <person name="Hentschel U."/>
        </authorList>
    </citation>
    <scope>NUCLEOTIDE SEQUENCE [LARGE SCALE GENOMIC DNA]</scope>
    <source>
        <strain evidence="3 4">EG49</strain>
    </source>
</reference>
<protein>
    <submittedName>
        <fullName evidence="3">UDP-glucose 4-epimerase</fullName>
        <ecNumber evidence="3">5.1.3.2</ecNumber>
    </submittedName>
</protein>
<feature type="region of interest" description="Disordered" evidence="1">
    <location>
        <begin position="1"/>
        <end position="20"/>
    </location>
</feature>
<dbReference type="SUPFAM" id="SSF51735">
    <property type="entry name" value="NAD(P)-binding Rossmann-fold domains"/>
    <property type="match status" value="1"/>
</dbReference>
<gene>
    <name evidence="3" type="ORF">UO65_5156</name>
</gene>
<dbReference type="EMBL" id="AYXG01000198">
    <property type="protein sequence ID" value="EWC59551.1"/>
    <property type="molecule type" value="Genomic_DNA"/>
</dbReference>
<dbReference type="PANTHER" id="PTHR43245:SF54">
    <property type="entry name" value="BLL0593 PROTEIN"/>
    <property type="match status" value="1"/>
</dbReference>
<evidence type="ECO:0000259" key="2">
    <source>
        <dbReference type="Pfam" id="PF01370"/>
    </source>
</evidence>
<dbReference type="STRING" id="909613.UO65_5156"/>
<keyword evidence="3" id="KW-0413">Isomerase</keyword>
<proteinExistence type="predicted"/>
<dbReference type="AlphaFoldDB" id="W7ISZ9"/>
<dbReference type="PANTHER" id="PTHR43245">
    <property type="entry name" value="BIFUNCTIONAL POLYMYXIN RESISTANCE PROTEIN ARNA"/>
    <property type="match status" value="1"/>
</dbReference>
<accession>W7ISZ9</accession>
<feature type="domain" description="NAD-dependent epimerase/dehydratase" evidence="2">
    <location>
        <begin position="28"/>
        <end position="194"/>
    </location>
</feature>
<dbReference type="Pfam" id="PF01370">
    <property type="entry name" value="Epimerase"/>
    <property type="match status" value="1"/>
</dbReference>
<dbReference type="GO" id="GO:0003978">
    <property type="term" value="F:UDP-glucose 4-epimerase activity"/>
    <property type="evidence" value="ECO:0007669"/>
    <property type="project" value="UniProtKB-EC"/>
</dbReference>
<dbReference type="InterPro" id="IPR036291">
    <property type="entry name" value="NAD(P)-bd_dom_sf"/>
</dbReference>
<name>W7ISZ9_9PSEU</name>
<dbReference type="InterPro" id="IPR050177">
    <property type="entry name" value="Lipid_A_modif_metabolic_enz"/>
</dbReference>
<organism evidence="3 4">
    <name type="scientific">Actinokineospora spheciospongiae</name>
    <dbReference type="NCBI Taxonomy" id="909613"/>
    <lineage>
        <taxon>Bacteria</taxon>
        <taxon>Bacillati</taxon>
        <taxon>Actinomycetota</taxon>
        <taxon>Actinomycetes</taxon>
        <taxon>Pseudonocardiales</taxon>
        <taxon>Pseudonocardiaceae</taxon>
        <taxon>Actinokineospora</taxon>
    </lineage>
</organism>
<keyword evidence="4" id="KW-1185">Reference proteome</keyword>
<evidence type="ECO:0000256" key="1">
    <source>
        <dbReference type="SAM" id="MobiDB-lite"/>
    </source>
</evidence>
<dbReference type="PATRIC" id="fig|909613.9.peg.5153"/>
<dbReference type="InterPro" id="IPR019117">
    <property type="entry name" value="CRISPR-assoc_protein_Cmr3"/>
</dbReference>
<dbReference type="Proteomes" id="UP000019277">
    <property type="component" value="Unassembled WGS sequence"/>
</dbReference>
<dbReference type="Gene3D" id="3.40.50.720">
    <property type="entry name" value="NAD(P)-binding Rossmann-like Domain"/>
    <property type="match status" value="1"/>
</dbReference>
<evidence type="ECO:0000313" key="4">
    <source>
        <dbReference type="Proteomes" id="UP000019277"/>
    </source>
</evidence>
<dbReference type="EC" id="5.1.3.2" evidence="3"/>
<evidence type="ECO:0000313" key="3">
    <source>
        <dbReference type="EMBL" id="EWC59551.1"/>
    </source>
</evidence>
<sequence>MRMIRSGNGRRRTPRHPYSADFVDTPQVLVTGSSGVVGAAIARELHSAGWAVRGWDARPGRWTTHRGDLRDAAVRARAVAGVEAVVHTAALHAPHVGSVPDGEFRSVNVDATAALLERAARCGVRRVVYTSSTSVYGNALVPGDRAVWVDEKLIPRPRDVYDETKLGAEALVGAHGDERLSTVVLRIARCFAEAPAVRAAHRLHRGVALSDVARAHRLALQRRDASGALNIAGPLLFRPEDTERLWLDAPAVIARRAPEVVALFRRHGWPLPAKIDRVYDSREASRRLGYHPAQGPASPAEDEPG</sequence>
<comment type="caution">
    <text evidence="3">The sequence shown here is derived from an EMBL/GenBank/DDBJ whole genome shotgun (WGS) entry which is preliminary data.</text>
</comment>